<dbReference type="HOGENOM" id="CLU_140335_0_0_10"/>
<feature type="transmembrane region" description="Helical" evidence="1">
    <location>
        <begin position="86"/>
        <end position="104"/>
    </location>
</feature>
<proteinExistence type="predicted"/>
<dbReference type="STRING" id="679937.Bcop_0072"/>
<feature type="transmembrane region" description="Helical" evidence="1">
    <location>
        <begin position="7"/>
        <end position="28"/>
    </location>
</feature>
<dbReference type="AlphaFoldDB" id="F3ZP64"/>
<keyword evidence="1" id="KW-0812">Transmembrane</keyword>
<keyword evidence="3" id="KW-1185">Reference proteome</keyword>
<accession>F3ZP64</accession>
<evidence type="ECO:0000313" key="3">
    <source>
        <dbReference type="Proteomes" id="UP000018439"/>
    </source>
</evidence>
<keyword evidence="1" id="KW-0472">Membrane</keyword>
<sequence>MKLSYKISYYILYALFAVILIVLGMFYFGGEMAEPVVPELSNPANTEALIYLMYVLLGSAIAVTVLAFVFQFGAALKENPVKAIKSLIGVLLLVAVLVVAWFSGSEEALVLPGYDGTDNVPFWLKLTDMFLYSIYFLLVVTIASMIFSSVKRRFS</sequence>
<evidence type="ECO:0000313" key="2">
    <source>
        <dbReference type="EMBL" id="EGJ70291.1"/>
    </source>
</evidence>
<organism evidence="2 3">
    <name type="scientific">Bacteroides coprosuis DSM 18011</name>
    <dbReference type="NCBI Taxonomy" id="679937"/>
    <lineage>
        <taxon>Bacteria</taxon>
        <taxon>Pseudomonadati</taxon>
        <taxon>Bacteroidota</taxon>
        <taxon>Bacteroidia</taxon>
        <taxon>Bacteroidales</taxon>
        <taxon>Bacteroidaceae</taxon>
        <taxon>Bacteroides</taxon>
    </lineage>
</organism>
<feature type="transmembrane region" description="Helical" evidence="1">
    <location>
        <begin position="48"/>
        <end position="74"/>
    </location>
</feature>
<name>F3ZP64_9BACE</name>
<protein>
    <recommendedName>
        <fullName evidence="4">Transmembrane protein</fullName>
    </recommendedName>
</protein>
<evidence type="ECO:0008006" key="4">
    <source>
        <dbReference type="Google" id="ProtNLM"/>
    </source>
</evidence>
<keyword evidence="1" id="KW-1133">Transmembrane helix</keyword>
<feature type="transmembrane region" description="Helical" evidence="1">
    <location>
        <begin position="129"/>
        <end position="150"/>
    </location>
</feature>
<dbReference type="Proteomes" id="UP000018439">
    <property type="component" value="Chromosome"/>
</dbReference>
<gene>
    <name evidence="2" type="ORF">Bcop_0072</name>
</gene>
<dbReference type="eggNOG" id="ENOG503490R">
    <property type="taxonomic scope" value="Bacteria"/>
</dbReference>
<dbReference type="EMBL" id="CM001167">
    <property type="protein sequence ID" value="EGJ70291.1"/>
    <property type="molecule type" value="Genomic_DNA"/>
</dbReference>
<dbReference type="OrthoDB" id="1121549at2"/>
<reference evidence="2 3" key="1">
    <citation type="journal article" date="2011" name="Stand. Genomic Sci.">
        <title>Non-contiguous finished genome sequence of Bacteroides coprosuis type strain (PC139).</title>
        <authorList>
            <person name="Land M."/>
            <person name="Held B."/>
            <person name="Gronow S."/>
            <person name="Abt B."/>
            <person name="Lucas S."/>
            <person name="Del Rio T.G."/>
            <person name="Nolan M."/>
            <person name="Tice H."/>
            <person name="Cheng J.F."/>
            <person name="Pitluck S."/>
            <person name="Liolios K."/>
            <person name="Pagani I."/>
            <person name="Ivanova N."/>
            <person name="Mavromatis K."/>
            <person name="Mikhailova N."/>
            <person name="Pati A."/>
            <person name="Tapia R."/>
            <person name="Han C."/>
            <person name="Goodwin L."/>
            <person name="Chen A."/>
            <person name="Palaniappan K."/>
            <person name="Hauser L."/>
            <person name="Brambilla E.M."/>
            <person name="Rohde M."/>
            <person name="Goker M."/>
            <person name="Detter J.C."/>
            <person name="Woyke T."/>
            <person name="Bristow J."/>
            <person name="Eisen J.A."/>
            <person name="Markowitz V."/>
            <person name="Hugenholtz P."/>
            <person name="Kyrpides N.C."/>
            <person name="Klenk H.P."/>
            <person name="Lapidus A."/>
        </authorList>
    </citation>
    <scope>NUCLEOTIDE SEQUENCE</scope>
    <source>
        <strain evidence="2 3">DSM 18011</strain>
    </source>
</reference>
<evidence type="ECO:0000256" key="1">
    <source>
        <dbReference type="SAM" id="Phobius"/>
    </source>
</evidence>